<proteinExistence type="predicted"/>
<gene>
    <name evidence="2" type="primary">srlA_2</name>
    <name evidence="2" type="ORF">CPJCM30710_33700</name>
</gene>
<dbReference type="EMBL" id="BOPZ01000055">
    <property type="protein sequence ID" value="GIM30704.1"/>
    <property type="molecule type" value="Genomic_DNA"/>
</dbReference>
<dbReference type="GO" id="GO:0016020">
    <property type="term" value="C:membrane"/>
    <property type="evidence" value="ECO:0007669"/>
    <property type="project" value="InterPro"/>
</dbReference>
<evidence type="ECO:0000256" key="1">
    <source>
        <dbReference type="SAM" id="Phobius"/>
    </source>
</evidence>
<comment type="caution">
    <text evidence="2">The sequence shown here is derived from an EMBL/GenBank/DDBJ whole genome shotgun (WGS) entry which is preliminary data.</text>
</comment>
<keyword evidence="1" id="KW-1133">Transmembrane helix</keyword>
<dbReference type="PIRSF" id="PIRSF038321">
    <property type="entry name" value="PTS_glc_srb_IIC"/>
    <property type="match status" value="1"/>
</dbReference>
<dbReference type="InterPro" id="IPR004699">
    <property type="entry name" value="PTS_IID_sorb"/>
</dbReference>
<dbReference type="PANTHER" id="PTHR40399">
    <property type="entry name" value="PTS SYSTEM GLUCITOL/SORBITOL-SPECIFIC EIIC COMPONENT"/>
    <property type="match status" value="1"/>
</dbReference>
<reference evidence="2" key="1">
    <citation type="submission" date="2021-03" db="EMBL/GenBank/DDBJ databases">
        <title>Taxonomic study of Clostridium polyendosporum from meadow-gley soil under rice.</title>
        <authorList>
            <person name="Kobayashi H."/>
            <person name="Tanizawa Y."/>
            <person name="Yagura M."/>
        </authorList>
    </citation>
    <scope>NUCLEOTIDE SEQUENCE</scope>
    <source>
        <strain evidence="2">JCM 30710</strain>
    </source>
</reference>
<dbReference type="Proteomes" id="UP000679179">
    <property type="component" value="Unassembled WGS sequence"/>
</dbReference>
<name>A0A919VFU8_9CLOT</name>
<dbReference type="Pfam" id="PF03608">
    <property type="entry name" value="EII-GUT"/>
    <property type="match status" value="1"/>
</dbReference>
<evidence type="ECO:0000313" key="2">
    <source>
        <dbReference type="EMBL" id="GIM30704.1"/>
    </source>
</evidence>
<keyword evidence="3" id="KW-1185">Reference proteome</keyword>
<dbReference type="RefSeq" id="WP_212905370.1">
    <property type="nucleotide sequence ID" value="NZ_BOPZ01000055.1"/>
</dbReference>
<protein>
    <submittedName>
        <fullName evidence="2">PTS sorbitol transporter subunit IIC</fullName>
    </submittedName>
</protein>
<dbReference type="GO" id="GO:0009401">
    <property type="term" value="P:phosphoenolpyruvate-dependent sugar phosphotransferase system"/>
    <property type="evidence" value="ECO:0007669"/>
    <property type="project" value="InterPro"/>
</dbReference>
<keyword evidence="1" id="KW-0812">Transmembrane</keyword>
<dbReference type="PROSITE" id="PS51107">
    <property type="entry name" value="PTS_EIIC_TYPE_5"/>
    <property type="match status" value="1"/>
</dbReference>
<dbReference type="NCBIfam" id="TIGR00821">
    <property type="entry name" value="EII-GUT"/>
    <property type="match status" value="1"/>
</dbReference>
<feature type="transmembrane region" description="Helical" evidence="1">
    <location>
        <begin position="125"/>
        <end position="151"/>
    </location>
</feature>
<accession>A0A919VFU8</accession>
<dbReference type="PANTHER" id="PTHR40399:SF1">
    <property type="entry name" value="PTS SYSTEM GLUCITOL_SORBITOL-SPECIFIC EIIC COMPONENT"/>
    <property type="match status" value="1"/>
</dbReference>
<evidence type="ECO:0000313" key="3">
    <source>
        <dbReference type="Proteomes" id="UP000679179"/>
    </source>
</evidence>
<organism evidence="2 3">
    <name type="scientific">Clostridium polyendosporum</name>
    <dbReference type="NCBI Taxonomy" id="69208"/>
    <lineage>
        <taxon>Bacteria</taxon>
        <taxon>Bacillati</taxon>
        <taxon>Bacillota</taxon>
        <taxon>Clostridia</taxon>
        <taxon>Eubacteriales</taxon>
        <taxon>Clostridiaceae</taxon>
        <taxon>Clostridium</taxon>
    </lineage>
</organism>
<dbReference type="AlphaFoldDB" id="A0A919VFU8"/>
<feature type="transmembrane region" description="Helical" evidence="1">
    <location>
        <begin position="33"/>
        <end position="51"/>
    </location>
</feature>
<feature type="transmembrane region" description="Helical" evidence="1">
    <location>
        <begin position="71"/>
        <end position="91"/>
    </location>
</feature>
<sequence>MTTFFQVLASSAEWFMNLFRAGAKVFTDFTTGIIPLLIALLVVMNAIIKFVGTDRIESLAKKCGANPITRYLILPVLGTFIFANPMTLSLGKFLPEKYKPSYYAASSFSCHTMNGVFPHINPGELFIFLGIANGIIQLGLSTADLAVRYFLVGMVTNFIRGWVTDFTTAIVEKQQGIKLTAAIDIRHEEAYSA</sequence>
<keyword evidence="1" id="KW-0472">Membrane</keyword>